<evidence type="ECO:0000256" key="5">
    <source>
        <dbReference type="ARBA" id="ARBA00023015"/>
    </source>
</evidence>
<dbReference type="Gene3D" id="1.10.274.30">
    <property type="entry name" value="MRG domain"/>
    <property type="match status" value="1"/>
</dbReference>
<dbReference type="InterPro" id="IPR008676">
    <property type="entry name" value="MRG"/>
</dbReference>
<evidence type="ECO:0000256" key="7">
    <source>
        <dbReference type="ARBA" id="ARBA00023242"/>
    </source>
</evidence>
<dbReference type="RefSeq" id="XP_031022410.1">
    <property type="nucleotide sequence ID" value="XM_031171613.1"/>
</dbReference>
<evidence type="ECO:0000313" key="11">
    <source>
        <dbReference type="Proteomes" id="UP000319731"/>
    </source>
</evidence>
<dbReference type="InterPro" id="IPR000953">
    <property type="entry name" value="Chromo/chromo_shadow_dom"/>
</dbReference>
<comment type="caution">
    <text evidence="10">The sequence shown here is derived from an EMBL/GenBank/DDBJ whole genome shotgun (WGS) entry which is preliminary data.</text>
</comment>
<dbReference type="InterPro" id="IPR053820">
    <property type="entry name" value="MSL3_chromo-like"/>
</dbReference>
<evidence type="ECO:0000256" key="8">
    <source>
        <dbReference type="SAM" id="MobiDB-lite"/>
    </source>
</evidence>
<dbReference type="Proteomes" id="UP000319731">
    <property type="component" value="Unassembled WGS sequence"/>
</dbReference>
<dbReference type="PIRSF" id="PIRSF038133">
    <property type="entry name" value="HAT_Nua4_EAF3/MRG15"/>
    <property type="match status" value="1"/>
</dbReference>
<dbReference type="PANTHER" id="PTHR10880:SF15">
    <property type="entry name" value="MSL COMPLEX SUBUNIT 3"/>
    <property type="match status" value="1"/>
</dbReference>
<dbReference type="GO" id="GO:0006355">
    <property type="term" value="P:regulation of DNA-templated transcription"/>
    <property type="evidence" value="ECO:0007669"/>
    <property type="project" value="InterPro"/>
</dbReference>
<dbReference type="Gene3D" id="2.30.30.140">
    <property type="match status" value="1"/>
</dbReference>
<dbReference type="STRING" id="1806994.A0A507BV45"/>
<dbReference type="AlphaFoldDB" id="A0A507BV45"/>
<evidence type="ECO:0000256" key="4">
    <source>
        <dbReference type="ARBA" id="ARBA00022853"/>
    </source>
</evidence>
<proteinExistence type="inferred from homology"/>
<keyword evidence="4" id="KW-0156">Chromatin regulator</keyword>
<evidence type="ECO:0000313" key="10">
    <source>
        <dbReference type="EMBL" id="TPX30839.1"/>
    </source>
</evidence>
<dbReference type="PANTHER" id="PTHR10880">
    <property type="entry name" value="MORTALITY FACTOR 4-LIKE PROTEIN"/>
    <property type="match status" value="1"/>
</dbReference>
<dbReference type="GO" id="GO:0006325">
    <property type="term" value="P:chromatin organization"/>
    <property type="evidence" value="ECO:0007669"/>
    <property type="project" value="UniProtKB-KW"/>
</dbReference>
<comment type="similarity">
    <text evidence="2">Belongs to the MRG family.</text>
</comment>
<dbReference type="CDD" id="cd18983">
    <property type="entry name" value="CBD_MSL3_like"/>
    <property type="match status" value="1"/>
</dbReference>
<keyword evidence="11" id="KW-1185">Reference proteome</keyword>
<dbReference type="GO" id="GO:0032221">
    <property type="term" value="C:Rpd3S complex"/>
    <property type="evidence" value="ECO:0007669"/>
    <property type="project" value="TreeGrafter"/>
</dbReference>
<feature type="domain" description="Chromo" evidence="9">
    <location>
        <begin position="21"/>
        <end position="81"/>
    </location>
</feature>
<dbReference type="EMBL" id="QEAO01000055">
    <property type="protein sequence ID" value="TPX30839.1"/>
    <property type="molecule type" value="Genomic_DNA"/>
</dbReference>
<dbReference type="InterPro" id="IPR016197">
    <property type="entry name" value="Chromo-like_dom_sf"/>
</dbReference>
<sequence length="312" mass="35559">MTADMLFKEDESVLCFHGPMLYEAKVLTAEVWENRPDEEQNGPHYFVHYKGWKPKWDEWVPEERVLKTTEENMKRQADLKANVDGGKKGKGAAAKAPGADAEKKVAAQKRKLEEMAAKEEEFVKRPEIKIPIPDALKVQLVDDWENVTKNGKLVPLPRNPTITSLLESYRESIKTKKNAGRDLRADDIVTEVVEGIKHYFERSLGNVLLYRQERQQYQEQLRKNDSGKAMADIYGAEHLLRLFVQMPNLIAHTNMDQDAAEILKDHFVNILNFMARNQKELFLDYQTIFTAGEEAQAAGNAGAAADIEMKDA</sequence>
<name>A0A507BV45_9FUNG</name>
<dbReference type="SMART" id="SM00298">
    <property type="entry name" value="CHROMO"/>
    <property type="match status" value="1"/>
</dbReference>
<keyword evidence="7" id="KW-0539">Nucleus</keyword>
<accession>A0A507BV45</accession>
<organism evidence="10 11">
    <name type="scientific">Synchytrium microbalum</name>
    <dbReference type="NCBI Taxonomy" id="1806994"/>
    <lineage>
        <taxon>Eukaryota</taxon>
        <taxon>Fungi</taxon>
        <taxon>Fungi incertae sedis</taxon>
        <taxon>Chytridiomycota</taxon>
        <taxon>Chytridiomycota incertae sedis</taxon>
        <taxon>Chytridiomycetes</taxon>
        <taxon>Synchytriales</taxon>
        <taxon>Synchytriaceae</taxon>
        <taxon>Synchytrium</taxon>
    </lineage>
</organism>
<keyword evidence="6" id="KW-0804">Transcription</keyword>
<dbReference type="Pfam" id="PF22732">
    <property type="entry name" value="MSL3_chromo-like"/>
    <property type="match status" value="1"/>
</dbReference>
<dbReference type="SUPFAM" id="SSF54160">
    <property type="entry name" value="Chromo domain-like"/>
    <property type="match status" value="1"/>
</dbReference>
<gene>
    <name evidence="10" type="ORF">SmJEL517_g05687</name>
</gene>
<dbReference type="Pfam" id="PF05712">
    <property type="entry name" value="MRG"/>
    <property type="match status" value="1"/>
</dbReference>
<evidence type="ECO:0000259" key="9">
    <source>
        <dbReference type="SMART" id="SM00298"/>
    </source>
</evidence>
<dbReference type="PROSITE" id="PS51640">
    <property type="entry name" value="MRG"/>
    <property type="match status" value="1"/>
</dbReference>
<keyword evidence="5" id="KW-0805">Transcription regulation</keyword>
<comment type="subcellular location">
    <subcellularLocation>
        <location evidence="1">Nucleus</location>
    </subcellularLocation>
</comment>
<evidence type="ECO:0000256" key="3">
    <source>
        <dbReference type="ARBA" id="ARBA00018505"/>
    </source>
</evidence>
<evidence type="ECO:0000256" key="6">
    <source>
        <dbReference type="ARBA" id="ARBA00023163"/>
    </source>
</evidence>
<feature type="region of interest" description="Disordered" evidence="8">
    <location>
        <begin position="82"/>
        <end position="102"/>
    </location>
</feature>
<dbReference type="InterPro" id="IPR026541">
    <property type="entry name" value="MRG_dom"/>
</dbReference>
<dbReference type="GeneID" id="42006910"/>
<dbReference type="InterPro" id="IPR038217">
    <property type="entry name" value="MRG_C_sf"/>
</dbReference>
<dbReference type="OrthoDB" id="124855at2759"/>
<evidence type="ECO:0000256" key="1">
    <source>
        <dbReference type="ARBA" id="ARBA00004123"/>
    </source>
</evidence>
<dbReference type="GO" id="GO:0035267">
    <property type="term" value="C:NuA4 histone acetyltransferase complex"/>
    <property type="evidence" value="ECO:0007669"/>
    <property type="project" value="TreeGrafter"/>
</dbReference>
<reference evidence="10 11" key="1">
    <citation type="journal article" date="2019" name="Sci. Rep.">
        <title>Comparative genomics of chytrid fungi reveal insights into the obligate biotrophic and pathogenic lifestyle of Synchytrium endobioticum.</title>
        <authorList>
            <person name="van de Vossenberg B.T.L.H."/>
            <person name="Warris S."/>
            <person name="Nguyen H.D.T."/>
            <person name="van Gent-Pelzer M.P.E."/>
            <person name="Joly D.L."/>
            <person name="van de Geest H.C."/>
            <person name="Bonants P.J.M."/>
            <person name="Smith D.S."/>
            <person name="Levesque C.A."/>
            <person name="van der Lee T.A.J."/>
        </authorList>
    </citation>
    <scope>NUCLEOTIDE SEQUENCE [LARGE SCALE GENOMIC DNA]</scope>
    <source>
        <strain evidence="10 11">JEL517</strain>
    </source>
</reference>
<protein>
    <recommendedName>
        <fullName evidence="3">Chromatin modification-related protein EAF3</fullName>
    </recommendedName>
</protein>
<evidence type="ECO:0000256" key="2">
    <source>
        <dbReference type="ARBA" id="ARBA00009093"/>
    </source>
</evidence>